<organism evidence="2 3">
    <name type="scientific">Crocosphaera watsonii WH 8502</name>
    <dbReference type="NCBI Taxonomy" id="423474"/>
    <lineage>
        <taxon>Bacteria</taxon>
        <taxon>Bacillati</taxon>
        <taxon>Cyanobacteriota</taxon>
        <taxon>Cyanophyceae</taxon>
        <taxon>Oscillatoriophycideae</taxon>
        <taxon>Chroococcales</taxon>
        <taxon>Aphanothecaceae</taxon>
        <taxon>Crocosphaera</taxon>
    </lineage>
</organism>
<dbReference type="AlphaFoldDB" id="T2IGM2"/>
<reference evidence="2 3" key="1">
    <citation type="submission" date="2013-01" db="EMBL/GenBank/DDBJ databases">
        <authorList>
            <person name="Bench S."/>
        </authorList>
    </citation>
    <scope>NUCLEOTIDE SEQUENCE [LARGE SCALE GENOMIC DNA]</scope>
    <source>
        <strain evidence="2 3">WH 8502</strain>
    </source>
</reference>
<protein>
    <submittedName>
        <fullName evidence="2">Uncharacterized protein</fullName>
    </submittedName>
</protein>
<comment type="caution">
    <text evidence="2">The sequence shown here is derived from an EMBL/GenBank/DDBJ whole genome shotgun (WGS) entry which is preliminary data.</text>
</comment>
<proteinExistence type="predicted"/>
<evidence type="ECO:0000313" key="3">
    <source>
        <dbReference type="Proteomes" id="UP000018348"/>
    </source>
</evidence>
<reference evidence="2 3" key="2">
    <citation type="submission" date="2013-09" db="EMBL/GenBank/DDBJ databases">
        <title>Whole genome comparison of six Crocosphaera watsonii strains with differing phenotypes.</title>
        <authorList>
            <person name="Bench S.R."/>
            <person name="Heller P."/>
            <person name="Frank I."/>
            <person name="Arciniega M."/>
            <person name="Shilova I.N."/>
            <person name="Zehr J.P."/>
        </authorList>
    </citation>
    <scope>NUCLEOTIDE SEQUENCE [LARGE SCALE GENOMIC DNA]</scope>
    <source>
        <strain evidence="2 3">WH 8502</strain>
    </source>
</reference>
<dbReference type="EMBL" id="CAQK01000575">
    <property type="protein sequence ID" value="CCQ52044.1"/>
    <property type="molecule type" value="Genomic_DNA"/>
</dbReference>
<dbReference type="Proteomes" id="UP000018348">
    <property type="component" value="Unassembled WGS sequence"/>
</dbReference>
<accession>T2IGM2</accession>
<evidence type="ECO:0000313" key="2">
    <source>
        <dbReference type="EMBL" id="CCQ52044.1"/>
    </source>
</evidence>
<evidence type="ECO:0000256" key="1">
    <source>
        <dbReference type="SAM" id="Phobius"/>
    </source>
</evidence>
<keyword evidence="1" id="KW-0472">Membrane</keyword>
<gene>
    <name evidence="2" type="ORF">CWATWH8502_3679</name>
</gene>
<sequence length="64" mass="7186">MKISLSLKIRQNKAKKDNDGLVIWQLLLLIVLSGLVSSLILFTQKNNQPSLDCEGKDTVECSRK</sequence>
<keyword evidence="1" id="KW-0812">Transmembrane</keyword>
<feature type="transmembrane region" description="Helical" evidence="1">
    <location>
        <begin position="21"/>
        <end position="42"/>
    </location>
</feature>
<keyword evidence="1" id="KW-1133">Transmembrane helix</keyword>
<name>T2IGM2_CROWT</name>